<proteinExistence type="predicted"/>
<evidence type="ECO:0000313" key="1">
    <source>
        <dbReference type="EMBL" id="KAI3685518.1"/>
    </source>
</evidence>
<reference evidence="2" key="1">
    <citation type="journal article" date="2022" name="Mol. Ecol. Resour.">
        <title>The genomes of chicory, endive, great burdock and yacon provide insights into Asteraceae palaeo-polyploidization history and plant inulin production.</title>
        <authorList>
            <person name="Fan W."/>
            <person name="Wang S."/>
            <person name="Wang H."/>
            <person name="Wang A."/>
            <person name="Jiang F."/>
            <person name="Liu H."/>
            <person name="Zhao H."/>
            <person name="Xu D."/>
            <person name="Zhang Y."/>
        </authorList>
    </citation>
    <scope>NUCLEOTIDE SEQUENCE [LARGE SCALE GENOMIC DNA]</scope>
    <source>
        <strain evidence="2">cv. Niubang</strain>
    </source>
</reference>
<protein>
    <submittedName>
        <fullName evidence="1">Uncharacterized protein</fullName>
    </submittedName>
</protein>
<dbReference type="EMBL" id="CM042058">
    <property type="protein sequence ID" value="KAI3685518.1"/>
    <property type="molecule type" value="Genomic_DNA"/>
</dbReference>
<reference evidence="1 2" key="2">
    <citation type="journal article" date="2022" name="Mol. Ecol. Resour.">
        <title>The genomes of chicory, endive, great burdock and yacon provide insights into Asteraceae paleo-polyploidization history and plant inulin production.</title>
        <authorList>
            <person name="Fan W."/>
            <person name="Wang S."/>
            <person name="Wang H."/>
            <person name="Wang A."/>
            <person name="Jiang F."/>
            <person name="Liu H."/>
            <person name="Zhao H."/>
            <person name="Xu D."/>
            <person name="Zhang Y."/>
        </authorList>
    </citation>
    <scope>NUCLEOTIDE SEQUENCE [LARGE SCALE GENOMIC DNA]</scope>
    <source>
        <strain evidence="2">cv. Niubang</strain>
    </source>
</reference>
<organism evidence="1 2">
    <name type="scientific">Arctium lappa</name>
    <name type="common">Greater burdock</name>
    <name type="synonym">Lappa major</name>
    <dbReference type="NCBI Taxonomy" id="4217"/>
    <lineage>
        <taxon>Eukaryota</taxon>
        <taxon>Viridiplantae</taxon>
        <taxon>Streptophyta</taxon>
        <taxon>Embryophyta</taxon>
        <taxon>Tracheophyta</taxon>
        <taxon>Spermatophyta</taxon>
        <taxon>Magnoliopsida</taxon>
        <taxon>eudicotyledons</taxon>
        <taxon>Gunneridae</taxon>
        <taxon>Pentapetalae</taxon>
        <taxon>asterids</taxon>
        <taxon>campanulids</taxon>
        <taxon>Asterales</taxon>
        <taxon>Asteraceae</taxon>
        <taxon>Carduoideae</taxon>
        <taxon>Cardueae</taxon>
        <taxon>Arctiinae</taxon>
        <taxon>Arctium</taxon>
    </lineage>
</organism>
<comment type="caution">
    <text evidence="1">The sequence shown here is derived from an EMBL/GenBank/DDBJ whole genome shotgun (WGS) entry which is preliminary data.</text>
</comment>
<dbReference type="Proteomes" id="UP001055879">
    <property type="component" value="Linkage Group LG12"/>
</dbReference>
<keyword evidence="2" id="KW-1185">Reference proteome</keyword>
<evidence type="ECO:0000313" key="2">
    <source>
        <dbReference type="Proteomes" id="UP001055879"/>
    </source>
</evidence>
<gene>
    <name evidence="1" type="ORF">L6452_34766</name>
</gene>
<name>A0ACB8YK55_ARCLA</name>
<accession>A0ACB8YK55</accession>
<sequence length="115" mass="13564">MCSSSSSKSKTTVPPHNHHSPHLLLQPHNTKKNLKGGDTMIFLISFKWATMEQQREREKRSDDEREMESDGERRTLDRRCEKAGEAIVPMPKARREKKKIRRFAFNMIFNFCFLI</sequence>